<gene>
    <name evidence="2" type="ORF">BINO364_LOCUS7168</name>
</gene>
<feature type="non-terminal residue" evidence="2">
    <location>
        <position position="85"/>
    </location>
</feature>
<name>A0A8J9YC81_9NEOP</name>
<reference evidence="2" key="1">
    <citation type="submission" date="2021-12" db="EMBL/GenBank/DDBJ databases">
        <authorList>
            <person name="Martin H S."/>
        </authorList>
    </citation>
    <scope>NUCLEOTIDE SEQUENCE</scope>
</reference>
<accession>A0A8J9YC81</accession>
<feature type="region of interest" description="Disordered" evidence="1">
    <location>
        <begin position="47"/>
        <end position="66"/>
    </location>
</feature>
<dbReference type="EMBL" id="OV170222">
    <property type="protein sequence ID" value="CAH0721021.1"/>
    <property type="molecule type" value="Genomic_DNA"/>
</dbReference>
<feature type="compositionally biased region" description="Basic and acidic residues" evidence="1">
    <location>
        <begin position="51"/>
        <end position="64"/>
    </location>
</feature>
<protein>
    <submittedName>
        <fullName evidence="2">Uncharacterized protein</fullName>
    </submittedName>
</protein>
<organism evidence="2 3">
    <name type="scientific">Brenthis ino</name>
    <name type="common">lesser marbled fritillary</name>
    <dbReference type="NCBI Taxonomy" id="405034"/>
    <lineage>
        <taxon>Eukaryota</taxon>
        <taxon>Metazoa</taxon>
        <taxon>Ecdysozoa</taxon>
        <taxon>Arthropoda</taxon>
        <taxon>Hexapoda</taxon>
        <taxon>Insecta</taxon>
        <taxon>Pterygota</taxon>
        <taxon>Neoptera</taxon>
        <taxon>Endopterygota</taxon>
        <taxon>Lepidoptera</taxon>
        <taxon>Glossata</taxon>
        <taxon>Ditrysia</taxon>
        <taxon>Papilionoidea</taxon>
        <taxon>Nymphalidae</taxon>
        <taxon>Heliconiinae</taxon>
        <taxon>Argynnini</taxon>
        <taxon>Brenthis</taxon>
    </lineage>
</organism>
<evidence type="ECO:0000313" key="3">
    <source>
        <dbReference type="Proteomes" id="UP000838878"/>
    </source>
</evidence>
<sequence>MSSRPIPATAANLIETSQLRRRYYSAQVYAQTQVHSLFLSLSYSGGTTRDTTGESSERVQDAGVKHHQLPNSGLLLRLTKQKDLI</sequence>
<evidence type="ECO:0000256" key="1">
    <source>
        <dbReference type="SAM" id="MobiDB-lite"/>
    </source>
</evidence>
<dbReference type="Proteomes" id="UP000838878">
    <property type="component" value="Chromosome 2"/>
</dbReference>
<evidence type="ECO:0000313" key="2">
    <source>
        <dbReference type="EMBL" id="CAH0721021.1"/>
    </source>
</evidence>
<keyword evidence="3" id="KW-1185">Reference proteome</keyword>
<proteinExistence type="predicted"/>
<dbReference type="OrthoDB" id="7508695at2759"/>
<dbReference type="AlphaFoldDB" id="A0A8J9YC81"/>